<sequence length="190" mass="20668">MIAPPELGRQVALALKHSKMAFPELGSVKSSSSCHSGLVEHPSIREGDIPGLEWLTGYLQLLQYTSLFSTTFCLLEGINDKDLWTKTTSDRDPVSTCSRLEVGEEKVWSILSNTASDLDVGSKDQFPWCASSKAAVPGCVSARPSSPTASAALSGRHRSGGTHLPRPGSSSSNWYGLQRRYHGWEQPKHK</sequence>
<accession>A0A6A6B2P0</accession>
<organism evidence="2 3">
    <name type="scientific">Aplosporella prunicola CBS 121167</name>
    <dbReference type="NCBI Taxonomy" id="1176127"/>
    <lineage>
        <taxon>Eukaryota</taxon>
        <taxon>Fungi</taxon>
        <taxon>Dikarya</taxon>
        <taxon>Ascomycota</taxon>
        <taxon>Pezizomycotina</taxon>
        <taxon>Dothideomycetes</taxon>
        <taxon>Dothideomycetes incertae sedis</taxon>
        <taxon>Botryosphaeriales</taxon>
        <taxon>Aplosporellaceae</taxon>
        <taxon>Aplosporella</taxon>
    </lineage>
</organism>
<reference evidence="2" key="1">
    <citation type="journal article" date="2020" name="Stud. Mycol.">
        <title>101 Dothideomycetes genomes: a test case for predicting lifestyles and emergence of pathogens.</title>
        <authorList>
            <person name="Haridas S."/>
            <person name="Albert R."/>
            <person name="Binder M."/>
            <person name="Bloem J."/>
            <person name="Labutti K."/>
            <person name="Salamov A."/>
            <person name="Andreopoulos B."/>
            <person name="Baker S."/>
            <person name="Barry K."/>
            <person name="Bills G."/>
            <person name="Bluhm B."/>
            <person name="Cannon C."/>
            <person name="Castanera R."/>
            <person name="Culley D."/>
            <person name="Daum C."/>
            <person name="Ezra D."/>
            <person name="Gonzalez J."/>
            <person name="Henrissat B."/>
            <person name="Kuo A."/>
            <person name="Liang C."/>
            <person name="Lipzen A."/>
            <person name="Lutzoni F."/>
            <person name="Magnuson J."/>
            <person name="Mondo S."/>
            <person name="Nolan M."/>
            <person name="Ohm R."/>
            <person name="Pangilinan J."/>
            <person name="Park H.-J."/>
            <person name="Ramirez L."/>
            <person name="Alfaro M."/>
            <person name="Sun H."/>
            <person name="Tritt A."/>
            <person name="Yoshinaga Y."/>
            <person name="Zwiers L.-H."/>
            <person name="Turgeon B."/>
            <person name="Goodwin S."/>
            <person name="Spatafora J."/>
            <person name="Crous P."/>
            <person name="Grigoriev I."/>
        </authorList>
    </citation>
    <scope>NUCLEOTIDE SEQUENCE</scope>
    <source>
        <strain evidence="2">CBS 121167</strain>
    </source>
</reference>
<evidence type="ECO:0000313" key="2">
    <source>
        <dbReference type="EMBL" id="KAF2137858.1"/>
    </source>
</evidence>
<name>A0A6A6B2P0_9PEZI</name>
<evidence type="ECO:0000313" key="3">
    <source>
        <dbReference type="Proteomes" id="UP000799438"/>
    </source>
</evidence>
<proteinExistence type="predicted"/>
<dbReference type="RefSeq" id="XP_033393573.1">
    <property type="nucleotide sequence ID" value="XM_033542467.1"/>
</dbReference>
<evidence type="ECO:0000256" key="1">
    <source>
        <dbReference type="SAM" id="MobiDB-lite"/>
    </source>
</evidence>
<gene>
    <name evidence="2" type="ORF">K452DRAFT_301587</name>
</gene>
<dbReference type="Proteomes" id="UP000799438">
    <property type="component" value="Unassembled WGS sequence"/>
</dbReference>
<dbReference type="GeneID" id="54299964"/>
<protein>
    <submittedName>
        <fullName evidence="2">Uncharacterized protein</fullName>
    </submittedName>
</protein>
<dbReference type="EMBL" id="ML995499">
    <property type="protein sequence ID" value="KAF2137858.1"/>
    <property type="molecule type" value="Genomic_DNA"/>
</dbReference>
<keyword evidence="3" id="KW-1185">Reference proteome</keyword>
<feature type="region of interest" description="Disordered" evidence="1">
    <location>
        <begin position="147"/>
        <end position="176"/>
    </location>
</feature>
<dbReference type="AlphaFoldDB" id="A0A6A6B2P0"/>